<organism evidence="1">
    <name type="scientific">Telmatobacter sp. DSM 110680</name>
    <dbReference type="NCBI Taxonomy" id="3036704"/>
    <lineage>
        <taxon>Bacteria</taxon>
        <taxon>Pseudomonadati</taxon>
        <taxon>Acidobacteriota</taxon>
        <taxon>Terriglobia</taxon>
        <taxon>Terriglobales</taxon>
        <taxon>Acidobacteriaceae</taxon>
        <taxon>Telmatobacter</taxon>
    </lineage>
</organism>
<protein>
    <recommendedName>
        <fullName evidence="2">Elongation factor P hydroxylase</fullName>
    </recommendedName>
</protein>
<accession>A0AAU7DPC1</accession>
<gene>
    <name evidence="1" type="ORF">P8935_06285</name>
</gene>
<name>A0AAU7DPC1_9BACT</name>
<dbReference type="AlphaFoldDB" id="A0AAU7DPC1"/>
<reference evidence="1" key="1">
    <citation type="submission" date="2023-03" db="EMBL/GenBank/DDBJ databases">
        <title>Edaphobacter sp.</title>
        <authorList>
            <person name="Huber K.J."/>
            <person name="Papendorf J."/>
            <person name="Pilke C."/>
            <person name="Bunk B."/>
            <person name="Sproeer C."/>
            <person name="Pester M."/>
        </authorList>
    </citation>
    <scope>NUCLEOTIDE SEQUENCE</scope>
    <source>
        <strain evidence="1">DSM 110680</strain>
    </source>
</reference>
<dbReference type="RefSeq" id="WP_348264138.1">
    <property type="nucleotide sequence ID" value="NZ_CP121196.1"/>
</dbReference>
<sequence>MSPNSPLDPVATAATKAKLTELRDAFVQQAKSAGAGCSLDTPRIEITDVPSFGNYDPASNTLRISAWSLLKADQKKFFFHLAGPDADDEAAHRVFDRGTYSWVIVHELGHWWQACNASTQNNSHYQHEYDANRIAAAYWREHNPTLLQELTAGFTHILNGAPNPVPPGQTLEDYFNVNYEALAHSAHYVWFQARMVTDVSAEDPPPTFADALLHSSTKMK</sequence>
<dbReference type="EMBL" id="CP121196">
    <property type="protein sequence ID" value="XBH18920.1"/>
    <property type="molecule type" value="Genomic_DNA"/>
</dbReference>
<proteinExistence type="predicted"/>
<evidence type="ECO:0008006" key="2">
    <source>
        <dbReference type="Google" id="ProtNLM"/>
    </source>
</evidence>
<evidence type="ECO:0000313" key="1">
    <source>
        <dbReference type="EMBL" id="XBH18920.1"/>
    </source>
</evidence>